<dbReference type="EMBL" id="CP039543">
    <property type="protein sequence ID" value="QJT08966.1"/>
    <property type="molecule type" value="Genomic_DNA"/>
</dbReference>
<gene>
    <name evidence="1" type="ORF">E8L03_08495</name>
</gene>
<keyword evidence="2" id="KW-1185">Reference proteome</keyword>
<dbReference type="RefSeq" id="WP_144233652.1">
    <property type="nucleotide sequence ID" value="NZ_CP039543.1"/>
</dbReference>
<accession>A0ABX6NFG5</accession>
<protein>
    <submittedName>
        <fullName evidence="1">Uncharacterized protein</fullName>
    </submittedName>
</protein>
<name>A0ABX6NFG5_9BACT</name>
<organism evidence="1 2">
    <name type="scientific">Oceanidesulfovibrio marinus</name>
    <dbReference type="NCBI Taxonomy" id="370038"/>
    <lineage>
        <taxon>Bacteria</taxon>
        <taxon>Pseudomonadati</taxon>
        <taxon>Thermodesulfobacteriota</taxon>
        <taxon>Desulfovibrionia</taxon>
        <taxon>Desulfovibrionales</taxon>
        <taxon>Desulfovibrionaceae</taxon>
        <taxon>Oceanidesulfovibrio</taxon>
    </lineage>
</organism>
<evidence type="ECO:0000313" key="2">
    <source>
        <dbReference type="Proteomes" id="UP000503251"/>
    </source>
</evidence>
<dbReference type="Proteomes" id="UP000503251">
    <property type="component" value="Chromosome"/>
</dbReference>
<sequence>MSSIIRVKRDGRSDLLIEGEQLANVTDLEFLNSVPSGEWWELSLIRSKTGQYVLSSVQHIGSGGGTVRHAAFLFPSMQSARQLLSYNTGRQARLAKTLLERAGLHSRREKMTG</sequence>
<evidence type="ECO:0000313" key="1">
    <source>
        <dbReference type="EMBL" id="QJT08966.1"/>
    </source>
</evidence>
<proteinExistence type="predicted"/>
<reference evidence="1 2" key="1">
    <citation type="submission" date="2019-04" db="EMBL/GenBank/DDBJ databases">
        <title>Isolation and culture of sulfate reducing bacteria from the cold seep of the South China Sea.</title>
        <authorList>
            <person name="Sun C."/>
            <person name="Liu R."/>
        </authorList>
    </citation>
    <scope>NUCLEOTIDE SEQUENCE [LARGE SCALE GENOMIC DNA]</scope>
    <source>
        <strain evidence="1 2">CS1</strain>
    </source>
</reference>